<dbReference type="EMBL" id="LNIX01000049">
    <property type="protein sequence ID" value="OXA38048.1"/>
    <property type="molecule type" value="Genomic_DNA"/>
</dbReference>
<keyword evidence="2" id="KW-1133">Transmembrane helix</keyword>
<protein>
    <submittedName>
        <fullName evidence="3">Uncharacterized protein</fullName>
    </submittedName>
</protein>
<dbReference type="AlphaFoldDB" id="A0A226CZS2"/>
<keyword evidence="2" id="KW-0472">Membrane</keyword>
<comment type="caution">
    <text evidence="3">The sequence shown here is derived from an EMBL/GenBank/DDBJ whole genome shotgun (WGS) entry which is preliminary data.</text>
</comment>
<dbReference type="Proteomes" id="UP000198287">
    <property type="component" value="Unassembled WGS sequence"/>
</dbReference>
<proteinExistence type="predicted"/>
<gene>
    <name evidence="3" type="ORF">Fcan01_27159</name>
</gene>
<sequence>MGLAVSSANESHCLQWRRKSRTWEYPGGESAVGEKVRPSERVCYCEWRGRGIAGGEEGEKVMHFASYDDDPVFQPPYSFMPSLRSRNGSCPRWTIRTRLKPTNFSGRVVKKKTIVIRRSSVNCSGRSSGGVYTKSAQVVIMVPVLLAILSSLMVRDVYANNRHTEGLNRWSFLGNDDIFSDQLCPNPMIGGNENRIISSSSSSKFNSSSGALILRGDGINPNTPVPNDIWALKTFSPMTFLPCDLRPSAINFPPNSNQHHAGGGGGRTNATSSRVVNKILFMNLSFLPLDFEAANAKICTKFIKLQFDEEEGVELSCDETSVDLDTVANHIYWPRDERRRKKSFSIFRNLERFLKNEEKFRKNFYFQIYFTSESGHSKKCTLQQYELNLSSLGCNSRRPPRIEHVCGEFSCKDLIFPFYGDGKRVKLIWKSGEMREDGKPVLLYPPDYPSTTTNVERNESRSFFYFKGRLDVRFVVFLTILPIVIFGMLVFSLEIIIYITCMRRSSSNESGRDARSQQILQNSLNLWESIPNRPEARTVSFSPVTTNIDPNRAVGSESPLPDPNTTPRRVLKSALKKSTEHLPPPPASFFEMEREYPPTYVEAMKH</sequence>
<name>A0A226CZS2_FOLCA</name>
<evidence type="ECO:0000313" key="4">
    <source>
        <dbReference type="Proteomes" id="UP000198287"/>
    </source>
</evidence>
<evidence type="ECO:0000256" key="1">
    <source>
        <dbReference type="SAM" id="MobiDB-lite"/>
    </source>
</evidence>
<feature type="region of interest" description="Disordered" evidence="1">
    <location>
        <begin position="542"/>
        <end position="594"/>
    </location>
</feature>
<reference evidence="3 4" key="1">
    <citation type="submission" date="2015-12" db="EMBL/GenBank/DDBJ databases">
        <title>The genome of Folsomia candida.</title>
        <authorList>
            <person name="Faddeeva A."/>
            <person name="Derks M.F."/>
            <person name="Anvar Y."/>
            <person name="Smit S."/>
            <person name="Van Straalen N."/>
            <person name="Roelofs D."/>
        </authorList>
    </citation>
    <scope>NUCLEOTIDE SEQUENCE [LARGE SCALE GENOMIC DNA]</scope>
    <source>
        <strain evidence="3 4">VU population</strain>
        <tissue evidence="3">Whole body</tissue>
    </source>
</reference>
<keyword evidence="4" id="KW-1185">Reference proteome</keyword>
<accession>A0A226CZS2</accession>
<feature type="transmembrane region" description="Helical" evidence="2">
    <location>
        <begin position="474"/>
        <end position="499"/>
    </location>
</feature>
<keyword evidence="2" id="KW-0812">Transmembrane</keyword>
<evidence type="ECO:0000313" key="3">
    <source>
        <dbReference type="EMBL" id="OXA38048.1"/>
    </source>
</evidence>
<organism evidence="3 4">
    <name type="scientific">Folsomia candida</name>
    <name type="common">Springtail</name>
    <dbReference type="NCBI Taxonomy" id="158441"/>
    <lineage>
        <taxon>Eukaryota</taxon>
        <taxon>Metazoa</taxon>
        <taxon>Ecdysozoa</taxon>
        <taxon>Arthropoda</taxon>
        <taxon>Hexapoda</taxon>
        <taxon>Collembola</taxon>
        <taxon>Entomobryomorpha</taxon>
        <taxon>Isotomoidea</taxon>
        <taxon>Isotomidae</taxon>
        <taxon>Proisotominae</taxon>
        <taxon>Folsomia</taxon>
    </lineage>
</organism>
<evidence type="ECO:0000256" key="2">
    <source>
        <dbReference type="SAM" id="Phobius"/>
    </source>
</evidence>